<dbReference type="EMBL" id="JAEUBG010003284">
    <property type="protein sequence ID" value="KAH3683009.1"/>
    <property type="molecule type" value="Genomic_DNA"/>
</dbReference>
<dbReference type="AlphaFoldDB" id="A0A9P8Q577"/>
<proteinExistence type="predicted"/>
<gene>
    <name evidence="1" type="ORF">WICPIJ_006013</name>
</gene>
<reference evidence="1" key="1">
    <citation type="journal article" date="2021" name="Open Biol.">
        <title>Shared evolutionary footprints suggest mitochondrial oxidative damage underlies multiple complex I losses in fungi.</title>
        <authorList>
            <person name="Schikora-Tamarit M.A."/>
            <person name="Marcet-Houben M."/>
            <person name="Nosek J."/>
            <person name="Gabaldon T."/>
        </authorList>
    </citation>
    <scope>NUCLEOTIDE SEQUENCE</scope>
    <source>
        <strain evidence="1">CBS2887</strain>
    </source>
</reference>
<protein>
    <submittedName>
        <fullName evidence="1">Uncharacterized protein</fullName>
    </submittedName>
</protein>
<accession>A0A9P8Q577</accession>
<sequence length="66" mass="7319">MAASKQSPKSMCTTLPVILSSIKLEGCLSPKPRMYPTIDITAKDLVYVVLLSNHDSDDLLFNHRTL</sequence>
<organism evidence="1 2">
    <name type="scientific">Wickerhamomyces pijperi</name>
    <name type="common">Yeast</name>
    <name type="synonym">Pichia pijperi</name>
    <dbReference type="NCBI Taxonomy" id="599730"/>
    <lineage>
        <taxon>Eukaryota</taxon>
        <taxon>Fungi</taxon>
        <taxon>Dikarya</taxon>
        <taxon>Ascomycota</taxon>
        <taxon>Saccharomycotina</taxon>
        <taxon>Saccharomycetes</taxon>
        <taxon>Phaffomycetales</taxon>
        <taxon>Wickerhamomycetaceae</taxon>
        <taxon>Wickerhamomyces</taxon>
    </lineage>
</organism>
<name>A0A9P8Q577_WICPI</name>
<keyword evidence="2" id="KW-1185">Reference proteome</keyword>
<comment type="caution">
    <text evidence="1">The sequence shown here is derived from an EMBL/GenBank/DDBJ whole genome shotgun (WGS) entry which is preliminary data.</text>
</comment>
<evidence type="ECO:0000313" key="2">
    <source>
        <dbReference type="Proteomes" id="UP000774326"/>
    </source>
</evidence>
<dbReference type="Proteomes" id="UP000774326">
    <property type="component" value="Unassembled WGS sequence"/>
</dbReference>
<evidence type="ECO:0000313" key="1">
    <source>
        <dbReference type="EMBL" id="KAH3683009.1"/>
    </source>
</evidence>
<reference evidence="1" key="2">
    <citation type="submission" date="2021-01" db="EMBL/GenBank/DDBJ databases">
        <authorList>
            <person name="Schikora-Tamarit M.A."/>
        </authorList>
    </citation>
    <scope>NUCLEOTIDE SEQUENCE</scope>
    <source>
        <strain evidence="1">CBS2887</strain>
    </source>
</reference>